<evidence type="ECO:0000313" key="1">
    <source>
        <dbReference type="EMBL" id="KAL3882881.1"/>
    </source>
</evidence>
<sequence length="141" mass="16784">MFLYDLFSRLDYCIVCPNSTILQQLPVQNFLSLMESVIKSSINTTTKRKEKLSLEENIHHEIPEDVLNRLRLGDEMVVRRFVDTGLARHQPSDRRENRDIRSIYFPSVCRLFIYIPTENGNYWHHLDMRREPIGYVDIVDK</sequence>
<comment type="caution">
    <text evidence="1">The sequence shown here is derived from an EMBL/GenBank/DDBJ whole genome shotgun (WGS) entry which is preliminary data.</text>
</comment>
<evidence type="ECO:0000313" key="2">
    <source>
        <dbReference type="Proteomes" id="UP001634394"/>
    </source>
</evidence>
<dbReference type="Proteomes" id="UP001634394">
    <property type="component" value="Unassembled WGS sequence"/>
</dbReference>
<keyword evidence="2" id="KW-1185">Reference proteome</keyword>
<accession>A0ABD3XBD4</accession>
<organism evidence="1 2">
    <name type="scientific">Sinanodonta woodiana</name>
    <name type="common">Chinese pond mussel</name>
    <name type="synonym">Anodonta woodiana</name>
    <dbReference type="NCBI Taxonomy" id="1069815"/>
    <lineage>
        <taxon>Eukaryota</taxon>
        <taxon>Metazoa</taxon>
        <taxon>Spiralia</taxon>
        <taxon>Lophotrochozoa</taxon>
        <taxon>Mollusca</taxon>
        <taxon>Bivalvia</taxon>
        <taxon>Autobranchia</taxon>
        <taxon>Heteroconchia</taxon>
        <taxon>Palaeoheterodonta</taxon>
        <taxon>Unionida</taxon>
        <taxon>Unionoidea</taxon>
        <taxon>Unionidae</taxon>
        <taxon>Unioninae</taxon>
        <taxon>Sinanodonta</taxon>
    </lineage>
</organism>
<proteinExistence type="predicted"/>
<protein>
    <submittedName>
        <fullName evidence="1">Uncharacterized protein</fullName>
    </submittedName>
</protein>
<gene>
    <name evidence="1" type="ORF">ACJMK2_029183</name>
</gene>
<reference evidence="1 2" key="1">
    <citation type="submission" date="2024-11" db="EMBL/GenBank/DDBJ databases">
        <title>Chromosome-level genome assembly of the freshwater bivalve Anodonta woodiana.</title>
        <authorList>
            <person name="Chen X."/>
        </authorList>
    </citation>
    <scope>NUCLEOTIDE SEQUENCE [LARGE SCALE GENOMIC DNA]</scope>
    <source>
        <strain evidence="1">MN2024</strain>
        <tissue evidence="1">Gills</tissue>
    </source>
</reference>
<name>A0ABD3XBD4_SINWO</name>
<dbReference type="EMBL" id="JBJQND010000003">
    <property type="protein sequence ID" value="KAL3882881.1"/>
    <property type="molecule type" value="Genomic_DNA"/>
</dbReference>
<dbReference type="AlphaFoldDB" id="A0ABD3XBD4"/>